<comment type="caution">
    <text evidence="2">The sequence shown here is derived from an EMBL/GenBank/DDBJ whole genome shotgun (WGS) entry which is preliminary data.</text>
</comment>
<feature type="compositionally biased region" description="Low complexity" evidence="1">
    <location>
        <begin position="43"/>
        <end position="53"/>
    </location>
</feature>
<sequence>MRMSSEGLGCLGWAVADLGHPPRGWGRRAGLRPAEPRARRRGAPWPQAAAARGLPRSAGLPLPKSPAGPRAGCRRRQQCTVCQLSWELAEGEEVETSWEMHARGRTHRKRLAAPRVGPAVQAGSRDPPSGSLVHFWPWPGTDGAFDALARALALRLCSDGPRGRGLPAEGPPHGDGAGGGPPAGRAVAVPRRELALKAGSMQDQMRRCAQQAEHFEDSEALWGYVAAKFALRAAVAFGALTRGAPPELRGLLAGGGGVASLGGGPGAELFAAAVARDVAGGRPGRLAVYEWVDGWRPMVEALGQLLEEQIEYHHCDVSKPLCDPANSALRGEPWGASAC</sequence>
<name>A0ABN9V2N6_9DINO</name>
<feature type="compositionally biased region" description="Gly residues" evidence="1">
    <location>
        <begin position="173"/>
        <end position="182"/>
    </location>
</feature>
<dbReference type="EMBL" id="CAUYUJ010016513">
    <property type="protein sequence ID" value="CAK0866166.1"/>
    <property type="molecule type" value="Genomic_DNA"/>
</dbReference>
<keyword evidence="3" id="KW-1185">Reference proteome</keyword>
<feature type="region of interest" description="Disordered" evidence="1">
    <location>
        <begin position="22"/>
        <end position="74"/>
    </location>
</feature>
<evidence type="ECO:0000313" key="2">
    <source>
        <dbReference type="EMBL" id="CAK0866166.1"/>
    </source>
</evidence>
<dbReference type="Proteomes" id="UP001189429">
    <property type="component" value="Unassembled WGS sequence"/>
</dbReference>
<gene>
    <name evidence="2" type="ORF">PCOR1329_LOCUS53430</name>
</gene>
<accession>A0ABN9V2N6</accession>
<protein>
    <recommendedName>
        <fullName evidence="4">U1-type domain-containing protein</fullName>
    </recommendedName>
</protein>
<evidence type="ECO:0000313" key="3">
    <source>
        <dbReference type="Proteomes" id="UP001189429"/>
    </source>
</evidence>
<proteinExistence type="predicted"/>
<feature type="region of interest" description="Disordered" evidence="1">
    <location>
        <begin position="163"/>
        <end position="184"/>
    </location>
</feature>
<organism evidence="2 3">
    <name type="scientific">Prorocentrum cordatum</name>
    <dbReference type="NCBI Taxonomy" id="2364126"/>
    <lineage>
        <taxon>Eukaryota</taxon>
        <taxon>Sar</taxon>
        <taxon>Alveolata</taxon>
        <taxon>Dinophyceae</taxon>
        <taxon>Prorocentrales</taxon>
        <taxon>Prorocentraceae</taxon>
        <taxon>Prorocentrum</taxon>
    </lineage>
</organism>
<reference evidence="2" key="1">
    <citation type="submission" date="2023-10" db="EMBL/GenBank/DDBJ databases">
        <authorList>
            <person name="Chen Y."/>
            <person name="Shah S."/>
            <person name="Dougan E. K."/>
            <person name="Thang M."/>
            <person name="Chan C."/>
        </authorList>
    </citation>
    <scope>NUCLEOTIDE SEQUENCE [LARGE SCALE GENOMIC DNA]</scope>
</reference>
<evidence type="ECO:0000256" key="1">
    <source>
        <dbReference type="SAM" id="MobiDB-lite"/>
    </source>
</evidence>
<evidence type="ECO:0008006" key="4">
    <source>
        <dbReference type="Google" id="ProtNLM"/>
    </source>
</evidence>